<keyword evidence="6 10" id="KW-0472">Membrane</keyword>
<evidence type="ECO:0000259" key="11">
    <source>
        <dbReference type="PROSITE" id="PS50259"/>
    </source>
</evidence>
<dbReference type="SUPFAM" id="SSF53822">
    <property type="entry name" value="Periplasmic binding protein-like I"/>
    <property type="match status" value="1"/>
</dbReference>
<evidence type="ECO:0000256" key="4">
    <source>
        <dbReference type="ARBA" id="ARBA00022989"/>
    </source>
</evidence>
<dbReference type="AlphaFoldDB" id="A7SDG9"/>
<dbReference type="InterPro" id="IPR011500">
    <property type="entry name" value="GPCR_3_9-Cys_dom"/>
</dbReference>
<keyword evidence="13" id="KW-1185">Reference proteome</keyword>
<dbReference type="CDD" id="cd13953">
    <property type="entry name" value="7tm_classC_mGluR-like"/>
    <property type="match status" value="1"/>
</dbReference>
<feature type="transmembrane region" description="Helical" evidence="10">
    <location>
        <begin position="809"/>
        <end position="832"/>
    </location>
</feature>
<feature type="transmembrane region" description="Helical" evidence="10">
    <location>
        <begin position="905"/>
        <end position="922"/>
    </location>
</feature>
<reference evidence="12 13" key="1">
    <citation type="journal article" date="2007" name="Science">
        <title>Sea anemone genome reveals ancestral eumetazoan gene repertoire and genomic organization.</title>
        <authorList>
            <person name="Putnam N.H."/>
            <person name="Srivastava M."/>
            <person name="Hellsten U."/>
            <person name="Dirks B."/>
            <person name="Chapman J."/>
            <person name="Salamov A."/>
            <person name="Terry A."/>
            <person name="Shapiro H."/>
            <person name="Lindquist E."/>
            <person name="Kapitonov V.V."/>
            <person name="Jurka J."/>
            <person name="Genikhovich G."/>
            <person name="Grigoriev I.V."/>
            <person name="Lucas S.M."/>
            <person name="Steele R.E."/>
            <person name="Finnerty J.R."/>
            <person name="Technau U."/>
            <person name="Martindale M.Q."/>
            <person name="Rokhsar D.S."/>
        </authorList>
    </citation>
    <scope>NUCLEOTIDE SEQUENCE [LARGE SCALE GENOMIC DNA]</scope>
    <source>
        <strain evidence="13">CH2 X CH6</strain>
    </source>
</reference>
<evidence type="ECO:0000256" key="2">
    <source>
        <dbReference type="ARBA" id="ARBA00022475"/>
    </source>
</evidence>
<protein>
    <recommendedName>
        <fullName evidence="11">G-protein coupled receptors family 3 profile domain-containing protein</fullName>
    </recommendedName>
</protein>
<dbReference type="InterPro" id="IPR017979">
    <property type="entry name" value="GPCR_3_CS"/>
</dbReference>
<dbReference type="GO" id="GO:0051966">
    <property type="term" value="P:regulation of synaptic transmission, glutamatergic"/>
    <property type="evidence" value="ECO:0000318"/>
    <property type="project" value="GO_Central"/>
</dbReference>
<dbReference type="Pfam" id="PF01094">
    <property type="entry name" value="ANF_receptor"/>
    <property type="match status" value="2"/>
</dbReference>
<proteinExistence type="predicted"/>
<keyword evidence="4 10" id="KW-1133">Transmembrane helix</keyword>
<feature type="transmembrane region" description="Helical" evidence="10">
    <location>
        <begin position="852"/>
        <end position="872"/>
    </location>
</feature>
<evidence type="ECO:0000256" key="8">
    <source>
        <dbReference type="ARBA" id="ARBA00023180"/>
    </source>
</evidence>
<evidence type="ECO:0000313" key="12">
    <source>
        <dbReference type="EMBL" id="EDO38223.1"/>
    </source>
</evidence>
<dbReference type="FunFam" id="2.10.50.30:FF:000033">
    <property type="entry name" value="Predicted protein"/>
    <property type="match status" value="1"/>
</dbReference>
<feature type="transmembrane region" description="Helical" evidence="10">
    <location>
        <begin position="773"/>
        <end position="797"/>
    </location>
</feature>
<accession>A7SDG9</accession>
<dbReference type="Pfam" id="PF07562">
    <property type="entry name" value="NCD3G"/>
    <property type="match status" value="1"/>
</dbReference>
<dbReference type="PROSITE" id="PS50259">
    <property type="entry name" value="G_PROTEIN_RECEP_F3_4"/>
    <property type="match status" value="1"/>
</dbReference>
<keyword evidence="8" id="KW-0325">Glycoprotein</keyword>
<dbReference type="InterPro" id="IPR050726">
    <property type="entry name" value="mGluR"/>
</dbReference>
<dbReference type="PRINTS" id="PR00248">
    <property type="entry name" value="GPCRMGR"/>
</dbReference>
<comment type="subcellular location">
    <subcellularLocation>
        <location evidence="1">Cell membrane</location>
        <topology evidence="1">Multi-pass membrane protein</topology>
    </subcellularLocation>
</comment>
<dbReference type="PANTHER" id="PTHR24060">
    <property type="entry name" value="METABOTROPIC GLUTAMATE RECEPTOR"/>
    <property type="match status" value="1"/>
</dbReference>
<dbReference type="GO" id="GO:0007216">
    <property type="term" value="P:G protein-coupled glutamate receptor signaling pathway"/>
    <property type="evidence" value="ECO:0000318"/>
    <property type="project" value="GO_Central"/>
</dbReference>
<dbReference type="Proteomes" id="UP000001593">
    <property type="component" value="Unassembled WGS sequence"/>
</dbReference>
<dbReference type="InterPro" id="IPR001828">
    <property type="entry name" value="ANF_lig-bd_rcpt"/>
</dbReference>
<dbReference type="HOGENOM" id="CLU_005389_5_1_1"/>
<dbReference type="Pfam" id="PF00003">
    <property type="entry name" value="7tm_3"/>
    <property type="match status" value="1"/>
</dbReference>
<keyword evidence="9" id="KW-0807">Transducer</keyword>
<keyword evidence="7" id="KW-0675">Receptor</keyword>
<dbReference type="OMA" id="AIECMVC"/>
<dbReference type="Gene3D" id="3.40.50.2300">
    <property type="match status" value="4"/>
</dbReference>
<evidence type="ECO:0000256" key="3">
    <source>
        <dbReference type="ARBA" id="ARBA00022692"/>
    </source>
</evidence>
<dbReference type="InterPro" id="IPR028082">
    <property type="entry name" value="Peripla_BP_I"/>
</dbReference>
<dbReference type="STRING" id="45351.A7SDG9"/>
<dbReference type="Gene3D" id="2.10.50.30">
    <property type="entry name" value="GPCR, family 3, nine cysteines domain"/>
    <property type="match status" value="1"/>
</dbReference>
<dbReference type="InterPro" id="IPR017978">
    <property type="entry name" value="GPCR_3_C"/>
</dbReference>
<evidence type="ECO:0000313" key="13">
    <source>
        <dbReference type="Proteomes" id="UP000001593"/>
    </source>
</evidence>
<keyword evidence="5" id="KW-0297">G-protein coupled receptor</keyword>
<sequence>MRTLSSPRVYDSRIKSPGDTYNAGGLTKLAKDPLTLEQVASIQSYVGLQLVKGYLFCGEKWLKMLEHDYNRSAVTSTRSYRAHFSHANHAPNYYRLYQPGDIIIGGLARLHRENLSNPCASFYTPGLGRVQAMIYAVNKINADPHILPPNVTLGLDIRDFCQDPIKAARHAYIFALASNLNCACVKCTPDQRCTCITYGTCEASMNESVSYPIAAIVGALTSRAALPLANFLQAVRIPLVDASATSEELSSPLYKTFFRTIPPDVNQAKAVADIIDLYQWRYVAAVAVEDSYGRHGVRALDRESQERGTFCIEVLGFIHISNYAWRLRSIVSVLKNRSSIKVRIPMLVIRASNVHRKRVNFPLLKPTVLRAISNMSSLLVQFHYCRRICILQGPNTNDLQVIIVWSHAFQGRDLLIEAARQGLTGRVWIFSEAFAMVKPEFLPSNAGIETTGIHLGVQLPRISSLAGYRDFLEAKLKQDRSTAHPWWHEFWDHMTNEYCSTAANMRECSNNISADILIESMMDEFVPYVIDTVYAVAHALNSMHQCKASDSDHVPHGKGCPEVDPVVKPFEVAQYLRHVSFEGSTGHVTLDENGDPKHAFYDIGYFDFRLSNTSVTLKKVLVGSWDKKRNDKIYMNTSSISWQKLHNSKDEVAEGLRKDALGRDIPPSSECVAECKPGEWKAVTNHCCWKCFKCPDGSISVTYGVTNCTECTVTQASNSQRTLCIDLQVLNIQWTNFSAVALQVLIAVGLGLVIVTCYHFIRHRMSPIVKASNKIYSFVLLLGIALGFAVALLYIFVPSDTLCSILKPVRFVIYTLVCSALFLKTMQIVHAFNVSRIKNWIGVFICSTKRQVLALLAVLSIQVLLAAVWIVFDPPYVHRTIAPKSHVLYTCKPYKHVIGQVLENLMLAYVLSMAALCTYYAFRARNLPANFNEAKYISFSLYIFLLSWIVYQPIDYALEGWYVAVLSAATILLSSYGLLGCVFAPKIFIIVFRPNKNTAEFVRTELRNKSCNHSSHYSGSPV</sequence>
<feature type="domain" description="G-protein coupled receptors family 3 profile" evidence="11">
    <location>
        <begin position="738"/>
        <end position="1006"/>
    </location>
</feature>
<keyword evidence="3 10" id="KW-0812">Transmembrane</keyword>
<evidence type="ECO:0000256" key="5">
    <source>
        <dbReference type="ARBA" id="ARBA00023040"/>
    </source>
</evidence>
<feature type="transmembrane region" description="Helical" evidence="10">
    <location>
        <begin position="740"/>
        <end position="761"/>
    </location>
</feature>
<dbReference type="eggNOG" id="KOG1056">
    <property type="taxonomic scope" value="Eukaryota"/>
</dbReference>
<dbReference type="InParanoid" id="A7SDG9"/>
<organism evidence="12 13">
    <name type="scientific">Nematostella vectensis</name>
    <name type="common">Starlet sea anemone</name>
    <dbReference type="NCBI Taxonomy" id="45351"/>
    <lineage>
        <taxon>Eukaryota</taxon>
        <taxon>Metazoa</taxon>
        <taxon>Cnidaria</taxon>
        <taxon>Anthozoa</taxon>
        <taxon>Hexacorallia</taxon>
        <taxon>Actiniaria</taxon>
        <taxon>Edwardsiidae</taxon>
        <taxon>Nematostella</taxon>
    </lineage>
</organism>
<feature type="transmembrane region" description="Helical" evidence="10">
    <location>
        <begin position="960"/>
        <end position="984"/>
    </location>
</feature>
<dbReference type="PhylomeDB" id="A7SDG9"/>
<gene>
    <name evidence="12" type="ORF">NEMVEDRAFT_v1g244506</name>
</gene>
<evidence type="ECO:0000256" key="6">
    <source>
        <dbReference type="ARBA" id="ARBA00023136"/>
    </source>
</evidence>
<dbReference type="InterPro" id="IPR038550">
    <property type="entry name" value="GPCR_3_9-Cys_sf"/>
</dbReference>
<keyword evidence="2" id="KW-1003">Cell membrane</keyword>
<dbReference type="GO" id="GO:0005886">
    <property type="term" value="C:plasma membrane"/>
    <property type="evidence" value="ECO:0000318"/>
    <property type="project" value="GO_Central"/>
</dbReference>
<evidence type="ECO:0000256" key="7">
    <source>
        <dbReference type="ARBA" id="ARBA00023170"/>
    </source>
</evidence>
<feature type="transmembrane region" description="Helical" evidence="10">
    <location>
        <begin position="934"/>
        <end position="954"/>
    </location>
</feature>
<dbReference type="PROSITE" id="PS00981">
    <property type="entry name" value="G_PROTEIN_RECEP_F3_3"/>
    <property type="match status" value="1"/>
</dbReference>
<evidence type="ECO:0000256" key="10">
    <source>
        <dbReference type="SAM" id="Phobius"/>
    </source>
</evidence>
<dbReference type="InterPro" id="IPR000337">
    <property type="entry name" value="GPCR_3"/>
</dbReference>
<name>A7SDG9_NEMVE</name>
<evidence type="ECO:0000256" key="1">
    <source>
        <dbReference type="ARBA" id="ARBA00004651"/>
    </source>
</evidence>
<evidence type="ECO:0000256" key="9">
    <source>
        <dbReference type="ARBA" id="ARBA00023224"/>
    </source>
</evidence>
<dbReference type="GO" id="GO:0001640">
    <property type="term" value="F:adenylate cyclase inhibiting G protein-coupled glutamate receptor activity"/>
    <property type="evidence" value="ECO:0000318"/>
    <property type="project" value="GO_Central"/>
</dbReference>
<dbReference type="EMBL" id="DS469630">
    <property type="protein sequence ID" value="EDO38223.1"/>
    <property type="molecule type" value="Genomic_DNA"/>
</dbReference>